<dbReference type="InterPro" id="IPR016024">
    <property type="entry name" value="ARM-type_fold"/>
</dbReference>
<dbReference type="GeneID" id="94845240"/>
<dbReference type="VEuPathDB" id="TrichDB:TRFO_35920"/>
<keyword evidence="2" id="KW-1185">Reference proteome</keyword>
<dbReference type="RefSeq" id="XP_068350892.1">
    <property type="nucleotide sequence ID" value="XM_068510536.1"/>
</dbReference>
<comment type="caution">
    <text evidence="1">The sequence shown here is derived from an EMBL/GenBank/DDBJ whole genome shotgun (WGS) entry which is preliminary data.</text>
</comment>
<evidence type="ECO:0000313" key="2">
    <source>
        <dbReference type="Proteomes" id="UP000179807"/>
    </source>
</evidence>
<dbReference type="EMBL" id="MLAK01001095">
    <property type="protein sequence ID" value="OHS97755.1"/>
    <property type="molecule type" value="Genomic_DNA"/>
</dbReference>
<protein>
    <submittedName>
        <fullName evidence="1">Uncharacterized protein</fullName>
    </submittedName>
</protein>
<proteinExistence type="predicted"/>
<dbReference type="Gene3D" id="1.25.10.10">
    <property type="entry name" value="Leucine-rich Repeat Variant"/>
    <property type="match status" value="1"/>
</dbReference>
<organism evidence="1 2">
    <name type="scientific">Tritrichomonas foetus</name>
    <dbReference type="NCBI Taxonomy" id="1144522"/>
    <lineage>
        <taxon>Eukaryota</taxon>
        <taxon>Metamonada</taxon>
        <taxon>Parabasalia</taxon>
        <taxon>Tritrichomonadida</taxon>
        <taxon>Tritrichomonadidae</taxon>
        <taxon>Tritrichomonas</taxon>
    </lineage>
</organism>
<gene>
    <name evidence="1" type="ORF">TRFO_35920</name>
</gene>
<dbReference type="InterPro" id="IPR011989">
    <property type="entry name" value="ARM-like"/>
</dbReference>
<name>A0A1J4JJQ6_9EUKA</name>
<reference evidence="1" key="1">
    <citation type="submission" date="2016-10" db="EMBL/GenBank/DDBJ databases">
        <authorList>
            <person name="Benchimol M."/>
            <person name="Almeida L.G."/>
            <person name="Vasconcelos A.T."/>
            <person name="Perreira-Neves A."/>
            <person name="Rosa I.A."/>
            <person name="Tasca T."/>
            <person name="Bogo M.R."/>
            <person name="de Souza W."/>
        </authorList>
    </citation>
    <scope>NUCLEOTIDE SEQUENCE [LARGE SCALE GENOMIC DNA]</scope>
    <source>
        <strain evidence="1">K</strain>
    </source>
</reference>
<accession>A0A1J4JJQ6</accession>
<dbReference type="Proteomes" id="UP000179807">
    <property type="component" value="Unassembled WGS sequence"/>
</dbReference>
<evidence type="ECO:0000313" key="1">
    <source>
        <dbReference type="EMBL" id="OHS97755.1"/>
    </source>
</evidence>
<dbReference type="AlphaFoldDB" id="A0A1J4JJQ6"/>
<dbReference type="SUPFAM" id="SSF48371">
    <property type="entry name" value="ARM repeat"/>
    <property type="match status" value="1"/>
</dbReference>
<sequence>MIHDYKIHLNKCLISPRQSLFASMLCSNYENELEYQNKRHYSFLTFNDFLSNFDTVYYIDHACISNFIQILVQCGVQEIPKETLFDSFFLISLINSITEIIPRKPRDREISDYLWALSAVSSVGYYPLFGTQDFIYILLFICYNHKNFYTTILHTIACLNHLRNYPECFEILVNSLPDFINWSKQFENSQARVKCFELIVHLSVGQDDSILLAISKLLTFFALNSKIMNDVEGSLIAIDQFLDIKTPTDEFMESHLSALEQAGFLRNITNALFQTSNSSLGKILNIIEKISTSKFNRCLIDQKLVNGLYRIMCEGKDEWLSKCFNILITLIKVDKNIFMFLKNTKIFDMLPNYLNNSSFFVKNSASCFVAEMVCLCDADTIFRLVEVGIMDFLFENEEMSGFANVNQMVAALKVCIDTCTDTFYKSHFEELLQTALSVSNTCL</sequence>